<dbReference type="Proteomes" id="UP000054844">
    <property type="component" value="Unassembled WGS sequence"/>
</dbReference>
<reference evidence="1" key="1">
    <citation type="submission" date="2016-12" db="EMBL/GenBank/DDBJ databases">
        <title>Draft genome sequence of Roseomonas mucosa strain AU37, isolated from a peripheral intravenous catheter.</title>
        <authorList>
            <person name="Choudhury M.A."/>
            <person name="Sidjabat H.E."/>
            <person name="Wailan A.M."/>
            <person name="Zhang L."/>
            <person name="Marsh N.M."/>
            <person name="Rickard C.M."/>
            <person name="Davies M."/>
            <person name="Mcmillan D.J."/>
        </authorList>
    </citation>
    <scope>NUCLEOTIDE SEQUENCE [LARGE SCALE GENOMIC DNA]</scope>
    <source>
        <strain evidence="1">AU37</strain>
    </source>
</reference>
<name>A0A1S8D0N0_9PROT</name>
<organism evidence="1 2">
    <name type="scientific">Roseomonas mucosa</name>
    <dbReference type="NCBI Taxonomy" id="207340"/>
    <lineage>
        <taxon>Bacteria</taxon>
        <taxon>Pseudomonadati</taxon>
        <taxon>Pseudomonadota</taxon>
        <taxon>Alphaproteobacteria</taxon>
        <taxon>Acetobacterales</taxon>
        <taxon>Roseomonadaceae</taxon>
        <taxon>Roseomonas</taxon>
    </lineage>
</organism>
<dbReference type="RefSeq" id="WP_058389670.1">
    <property type="nucleotide sequence ID" value="NZ_CP147879.1"/>
</dbReference>
<sequence>MKTPISVTFDTNTYSTIANPQIGKLLEKWRPLSRDRLLSKKHRVAWWYIQRCIRKGRIRAGIPEATFAAESLQNTDRVDLLLAVGKKAPRPDIPPIRQDIIRLALATGFRVMHGPRIGYGALPDFDQGDWAVDELYAIGERQDRMSAFIRHFNEYPLRALQDFGTQLSQAHGLAALNQRYAQAAALNNITLDRYLWRNGIGAEAVVPRIHATRDAFLKALRKLMADWADLDIAATHYAYGYDLLCTEDQGKLVSNSIFGGQHATDVQGVFNVQPVTVMDLAAICWKRFGFPVRRWQS</sequence>
<evidence type="ECO:0000313" key="2">
    <source>
        <dbReference type="Proteomes" id="UP000054844"/>
    </source>
</evidence>
<dbReference type="EMBL" id="LLWF02000109">
    <property type="protein sequence ID" value="ONH81539.1"/>
    <property type="molecule type" value="Genomic_DNA"/>
</dbReference>
<accession>A0A1S8D0N0</accession>
<dbReference type="AlphaFoldDB" id="A0A1S8D0N0"/>
<protein>
    <submittedName>
        <fullName evidence="1">Uncharacterized protein</fullName>
    </submittedName>
</protein>
<gene>
    <name evidence="1" type="ORF">APZ41_019325</name>
</gene>
<comment type="caution">
    <text evidence="1">The sequence shown here is derived from an EMBL/GenBank/DDBJ whole genome shotgun (WGS) entry which is preliminary data.</text>
</comment>
<keyword evidence="2" id="KW-1185">Reference proteome</keyword>
<dbReference type="STRING" id="207340.APZ41_019325"/>
<proteinExistence type="predicted"/>
<dbReference type="OrthoDB" id="1550836at2"/>
<evidence type="ECO:0000313" key="1">
    <source>
        <dbReference type="EMBL" id="ONH81539.1"/>
    </source>
</evidence>